<dbReference type="KEGG" id="sus:Acid_0050"/>
<feature type="compositionally biased region" description="Low complexity" evidence="1">
    <location>
        <begin position="131"/>
        <end position="140"/>
    </location>
</feature>
<evidence type="ECO:0008006" key="3">
    <source>
        <dbReference type="Google" id="ProtNLM"/>
    </source>
</evidence>
<feature type="compositionally biased region" description="Gly residues" evidence="1">
    <location>
        <begin position="477"/>
        <end position="488"/>
    </location>
</feature>
<proteinExistence type="predicted"/>
<feature type="region of interest" description="Disordered" evidence="1">
    <location>
        <begin position="429"/>
        <end position="488"/>
    </location>
</feature>
<reference evidence="2" key="1">
    <citation type="submission" date="2006-10" db="EMBL/GenBank/DDBJ databases">
        <title>Complete sequence of Solibacter usitatus Ellin6076.</title>
        <authorList>
            <consortium name="US DOE Joint Genome Institute"/>
            <person name="Copeland A."/>
            <person name="Lucas S."/>
            <person name="Lapidus A."/>
            <person name="Barry K."/>
            <person name="Detter J.C."/>
            <person name="Glavina del Rio T."/>
            <person name="Hammon N."/>
            <person name="Israni S."/>
            <person name="Dalin E."/>
            <person name="Tice H."/>
            <person name="Pitluck S."/>
            <person name="Thompson L.S."/>
            <person name="Brettin T."/>
            <person name="Bruce D."/>
            <person name="Han C."/>
            <person name="Tapia R."/>
            <person name="Gilna P."/>
            <person name="Schmutz J."/>
            <person name="Larimer F."/>
            <person name="Land M."/>
            <person name="Hauser L."/>
            <person name="Kyrpides N."/>
            <person name="Mikhailova N."/>
            <person name="Janssen P.H."/>
            <person name="Kuske C.R."/>
            <person name="Richardson P."/>
        </authorList>
    </citation>
    <scope>NUCLEOTIDE SEQUENCE</scope>
    <source>
        <strain evidence="2">Ellin6076</strain>
    </source>
</reference>
<dbReference type="InParanoid" id="Q02D00"/>
<feature type="region of interest" description="Disordered" evidence="1">
    <location>
        <begin position="262"/>
        <end position="287"/>
    </location>
</feature>
<feature type="compositionally biased region" description="Low complexity" evidence="1">
    <location>
        <begin position="268"/>
        <end position="285"/>
    </location>
</feature>
<feature type="compositionally biased region" description="Low complexity" evidence="1">
    <location>
        <begin position="449"/>
        <end position="476"/>
    </location>
</feature>
<dbReference type="eggNOG" id="ENOG5032URD">
    <property type="taxonomic scope" value="Bacteria"/>
</dbReference>
<dbReference type="HOGENOM" id="CLU_558842_0_0_0"/>
<dbReference type="EMBL" id="CP000473">
    <property type="protein sequence ID" value="ABJ81066.1"/>
    <property type="molecule type" value="Genomic_DNA"/>
</dbReference>
<organism evidence="2">
    <name type="scientific">Solibacter usitatus (strain Ellin6076)</name>
    <dbReference type="NCBI Taxonomy" id="234267"/>
    <lineage>
        <taxon>Bacteria</taxon>
        <taxon>Pseudomonadati</taxon>
        <taxon>Acidobacteriota</taxon>
        <taxon>Terriglobia</taxon>
        <taxon>Bryobacterales</taxon>
        <taxon>Solibacteraceae</taxon>
        <taxon>Candidatus Solibacter</taxon>
    </lineage>
</organism>
<feature type="compositionally biased region" description="Low complexity" evidence="1">
    <location>
        <begin position="334"/>
        <end position="343"/>
    </location>
</feature>
<accession>Q02D00</accession>
<dbReference type="STRING" id="234267.Acid_0050"/>
<feature type="compositionally biased region" description="Gly residues" evidence="1">
    <location>
        <begin position="344"/>
        <end position="355"/>
    </location>
</feature>
<evidence type="ECO:0000256" key="1">
    <source>
        <dbReference type="SAM" id="MobiDB-lite"/>
    </source>
</evidence>
<dbReference type="AlphaFoldDB" id="Q02D00"/>
<feature type="region of interest" description="Disordered" evidence="1">
    <location>
        <begin position="97"/>
        <end position="208"/>
    </location>
</feature>
<feature type="region of interest" description="Disordered" evidence="1">
    <location>
        <begin position="305"/>
        <end position="363"/>
    </location>
</feature>
<evidence type="ECO:0000313" key="2">
    <source>
        <dbReference type="EMBL" id="ABJ81066.1"/>
    </source>
</evidence>
<protein>
    <recommendedName>
        <fullName evidence="3">Type II secretion system protein</fullName>
    </recommendedName>
</protein>
<sequence length="488" mass="49308">MLLVFLMASVIAITLYLEVPRIAMQTQRDKEQVLIDRGEQYKRAIQLFVKKAGRYPGDIKELESFQNQRFLRHRYQDPMTGKDEWRLIHIQNGILTDSKISKPTGPGQQKDGGGSTAGQFVGEQLAMGSTPNGPAGGAANARDRRRASEGGAATMPANGLPGGDPNAQQNSGVPPLPGQPGQPGQLAGTGNPGYPGQISPGQVIPGQVIPGQVIPGQVIPGQVIPGQVNPGQGNQAGLIPGATGIPGQLTPGTPMPGLGQPGMPPGFPGNRPGTNNPTNTASSGGSFVGGSGSYVGGSGSYVGGGGTTGSPTGAQGTTSYPGQPGPPVNSQNFGGTPAYPTTGGAQGPSPGGFGQPGTTTTGQQNNAAADMIRNILTTPRPGGMPTGVTGGQTIGGGIAGVASQSEGEGVKVYNDHSLYAEWEFIFDPQKQKQIPNPNAQGAGGTPASQMGTPAGQQQGQQPGQQPGQNTNPFGNPGSNGGFGAPVRR</sequence>
<feature type="compositionally biased region" description="Low complexity" evidence="1">
    <location>
        <begin position="309"/>
        <end position="319"/>
    </location>
</feature>
<gene>
    <name evidence="2" type="ordered locus">Acid_0050</name>
</gene>
<name>Q02D00_SOLUE</name>